<evidence type="ECO:0000313" key="2">
    <source>
        <dbReference type="EMBL" id="KIK96499.1"/>
    </source>
</evidence>
<dbReference type="HOGENOM" id="CLU_2868313_0_0_1"/>
<evidence type="ECO:0000256" key="1">
    <source>
        <dbReference type="SAM" id="MobiDB-lite"/>
    </source>
</evidence>
<keyword evidence="3" id="KW-1185">Reference proteome</keyword>
<protein>
    <submittedName>
        <fullName evidence="2">Uncharacterized protein</fullName>
    </submittedName>
</protein>
<proteinExistence type="predicted"/>
<dbReference type="Proteomes" id="UP000054538">
    <property type="component" value="Unassembled WGS sequence"/>
</dbReference>
<sequence length="64" mass="7206">MYHSRCQRATDDDDPVSFTIISNTDCHIAQVAHAHQPVPSPRLSCPSEEKEHPPASYAQKVLYE</sequence>
<name>A0A0D0E5A4_9AGAM</name>
<dbReference type="EMBL" id="KN824983">
    <property type="protein sequence ID" value="KIK96499.1"/>
    <property type="molecule type" value="Genomic_DNA"/>
</dbReference>
<gene>
    <name evidence="2" type="ORF">PAXRUDRAFT_825896</name>
</gene>
<reference evidence="3" key="2">
    <citation type="submission" date="2015-01" db="EMBL/GenBank/DDBJ databases">
        <title>Evolutionary Origins and Diversification of the Mycorrhizal Mutualists.</title>
        <authorList>
            <consortium name="DOE Joint Genome Institute"/>
            <consortium name="Mycorrhizal Genomics Consortium"/>
            <person name="Kohler A."/>
            <person name="Kuo A."/>
            <person name="Nagy L.G."/>
            <person name="Floudas D."/>
            <person name="Copeland A."/>
            <person name="Barry K.W."/>
            <person name="Cichocki N."/>
            <person name="Veneault-Fourrey C."/>
            <person name="LaButti K."/>
            <person name="Lindquist E.A."/>
            <person name="Lipzen A."/>
            <person name="Lundell T."/>
            <person name="Morin E."/>
            <person name="Murat C."/>
            <person name="Riley R."/>
            <person name="Ohm R."/>
            <person name="Sun H."/>
            <person name="Tunlid A."/>
            <person name="Henrissat B."/>
            <person name="Grigoriev I.V."/>
            <person name="Hibbett D.S."/>
            <person name="Martin F."/>
        </authorList>
    </citation>
    <scope>NUCLEOTIDE SEQUENCE [LARGE SCALE GENOMIC DNA]</scope>
    <source>
        <strain evidence="3">Ve08.2h10</strain>
    </source>
</reference>
<evidence type="ECO:0000313" key="3">
    <source>
        <dbReference type="Proteomes" id="UP000054538"/>
    </source>
</evidence>
<dbReference type="InParanoid" id="A0A0D0E5A4"/>
<reference evidence="2 3" key="1">
    <citation type="submission" date="2014-04" db="EMBL/GenBank/DDBJ databases">
        <authorList>
            <consortium name="DOE Joint Genome Institute"/>
            <person name="Kuo A."/>
            <person name="Kohler A."/>
            <person name="Jargeat P."/>
            <person name="Nagy L.G."/>
            <person name="Floudas D."/>
            <person name="Copeland A."/>
            <person name="Barry K.W."/>
            <person name="Cichocki N."/>
            <person name="Veneault-Fourrey C."/>
            <person name="LaButti K."/>
            <person name="Lindquist E.A."/>
            <person name="Lipzen A."/>
            <person name="Lundell T."/>
            <person name="Morin E."/>
            <person name="Murat C."/>
            <person name="Sun H."/>
            <person name="Tunlid A."/>
            <person name="Henrissat B."/>
            <person name="Grigoriev I.V."/>
            <person name="Hibbett D.S."/>
            <person name="Martin F."/>
            <person name="Nordberg H.P."/>
            <person name="Cantor M.N."/>
            <person name="Hua S.X."/>
        </authorList>
    </citation>
    <scope>NUCLEOTIDE SEQUENCE [LARGE SCALE GENOMIC DNA]</scope>
    <source>
        <strain evidence="2 3">Ve08.2h10</strain>
    </source>
</reference>
<dbReference type="AlphaFoldDB" id="A0A0D0E5A4"/>
<accession>A0A0D0E5A4</accession>
<organism evidence="2 3">
    <name type="scientific">Paxillus rubicundulus Ve08.2h10</name>
    <dbReference type="NCBI Taxonomy" id="930991"/>
    <lineage>
        <taxon>Eukaryota</taxon>
        <taxon>Fungi</taxon>
        <taxon>Dikarya</taxon>
        <taxon>Basidiomycota</taxon>
        <taxon>Agaricomycotina</taxon>
        <taxon>Agaricomycetes</taxon>
        <taxon>Agaricomycetidae</taxon>
        <taxon>Boletales</taxon>
        <taxon>Paxilineae</taxon>
        <taxon>Paxillaceae</taxon>
        <taxon>Paxillus</taxon>
    </lineage>
</organism>
<feature type="region of interest" description="Disordered" evidence="1">
    <location>
        <begin position="37"/>
        <end position="64"/>
    </location>
</feature>